<dbReference type="PANTHER" id="PTHR43667">
    <property type="entry name" value="CYCLOPROPANE-FATTY-ACYL-PHOSPHOLIPID SYNTHASE"/>
    <property type="match status" value="1"/>
</dbReference>
<evidence type="ECO:0000256" key="1">
    <source>
        <dbReference type="ARBA" id="ARBA00010815"/>
    </source>
</evidence>
<evidence type="ECO:0000256" key="6">
    <source>
        <dbReference type="SAM" id="MobiDB-lite"/>
    </source>
</evidence>
<evidence type="ECO:0000256" key="2">
    <source>
        <dbReference type="ARBA" id="ARBA00022603"/>
    </source>
</evidence>
<evidence type="ECO:0000313" key="7">
    <source>
        <dbReference type="EMBL" id="GLQ05936.1"/>
    </source>
</evidence>
<evidence type="ECO:0000313" key="8">
    <source>
        <dbReference type="Proteomes" id="UP001161409"/>
    </source>
</evidence>
<feature type="compositionally biased region" description="Polar residues" evidence="6">
    <location>
        <begin position="1"/>
        <end position="10"/>
    </location>
</feature>
<dbReference type="CDD" id="cd02440">
    <property type="entry name" value="AdoMet_MTases"/>
    <property type="match status" value="1"/>
</dbReference>
<keyword evidence="5" id="KW-0443">Lipid metabolism</keyword>
<dbReference type="EMBL" id="BSNF01000001">
    <property type="protein sequence ID" value="GLQ05936.1"/>
    <property type="molecule type" value="Genomic_DNA"/>
</dbReference>
<reference evidence="7" key="2">
    <citation type="submission" date="2023-01" db="EMBL/GenBank/DDBJ databases">
        <title>Draft genome sequence of Sneathiella chinensis strain NBRC 103408.</title>
        <authorList>
            <person name="Sun Q."/>
            <person name="Mori K."/>
        </authorList>
    </citation>
    <scope>NUCLEOTIDE SEQUENCE</scope>
    <source>
        <strain evidence="7">NBRC 103408</strain>
    </source>
</reference>
<keyword evidence="2" id="KW-0489">Methyltransferase</keyword>
<sequence>MSDTTSQSGLNKHPSARPLSGPKAGFRDPWLRSLFAVLKARTQTGQLSVFLPDGTCHQFEGKTISATTPKAVIRFHTLSALKHILKHGDIGLGETYMDGLWSSPDISQLIAFALVNIGTPPHSGAGRVFTRLLNGLHFFRHRNSRTGSRRNIAYHYDLGNDFYTLWLDDSMTYSSALFPSLDTPLLEAQQNKYRKIAEIAGIDGPSKVLEIGCGWGGFADYALQAHNVHIDGITLSREQRDYALARPSLAERPEQANILLKDYRDVTGSYDAIVSIEMFEAVGAENWDTWFQTVRHCLKPGGKAAVQVITIDERRYERYRKVPDFIQKYIFPGGHLPTKSAFIEKAGQYGLTARTAAEFGQDYAETLRQWNQRFQNSWETIRSLGFDDRFKRMWEFYLQYCEAGFRHRSIDVVIFELS</sequence>
<proteinExistence type="inferred from homology"/>
<dbReference type="RefSeq" id="WP_169559892.1">
    <property type="nucleotide sequence ID" value="NZ_BSNF01000001.1"/>
</dbReference>
<name>A0ABQ5U622_9PROT</name>
<evidence type="ECO:0000256" key="4">
    <source>
        <dbReference type="ARBA" id="ARBA00022691"/>
    </source>
</evidence>
<organism evidence="7 8">
    <name type="scientific">Sneathiella chinensis</name>
    <dbReference type="NCBI Taxonomy" id="349750"/>
    <lineage>
        <taxon>Bacteria</taxon>
        <taxon>Pseudomonadati</taxon>
        <taxon>Pseudomonadota</taxon>
        <taxon>Alphaproteobacteria</taxon>
        <taxon>Sneathiellales</taxon>
        <taxon>Sneathiellaceae</taxon>
        <taxon>Sneathiella</taxon>
    </lineage>
</organism>
<dbReference type="InterPro" id="IPR029063">
    <property type="entry name" value="SAM-dependent_MTases_sf"/>
</dbReference>
<comment type="caution">
    <text evidence="7">The sequence shown here is derived from an EMBL/GenBank/DDBJ whole genome shotgun (WGS) entry which is preliminary data.</text>
</comment>
<dbReference type="PIRSF" id="PIRSF003085">
    <property type="entry name" value="CMAS"/>
    <property type="match status" value="1"/>
</dbReference>
<accession>A0ABQ5U622</accession>
<dbReference type="Pfam" id="PF02353">
    <property type="entry name" value="CMAS"/>
    <property type="match status" value="1"/>
</dbReference>
<dbReference type="PANTHER" id="PTHR43667:SF2">
    <property type="entry name" value="FATTY ACID C-METHYL TRANSFERASE"/>
    <property type="match status" value="1"/>
</dbReference>
<dbReference type="InterPro" id="IPR050723">
    <property type="entry name" value="CFA/CMAS"/>
</dbReference>
<dbReference type="Proteomes" id="UP001161409">
    <property type="component" value="Unassembled WGS sequence"/>
</dbReference>
<keyword evidence="3" id="KW-0808">Transferase</keyword>
<protein>
    <submittedName>
        <fullName evidence="7">Cyclopropane-fatty-acyl-phospholipid synthase</fullName>
    </submittedName>
</protein>
<reference evidence="7" key="1">
    <citation type="journal article" date="2014" name="Int. J. Syst. Evol. Microbiol.">
        <title>Complete genome of a new Firmicutes species belonging to the dominant human colonic microbiota ('Ruminococcus bicirculans') reveals two chromosomes and a selective capacity to utilize plant glucans.</title>
        <authorList>
            <consortium name="NISC Comparative Sequencing Program"/>
            <person name="Wegmann U."/>
            <person name="Louis P."/>
            <person name="Goesmann A."/>
            <person name="Henrissat B."/>
            <person name="Duncan S.H."/>
            <person name="Flint H.J."/>
        </authorList>
    </citation>
    <scope>NUCLEOTIDE SEQUENCE</scope>
    <source>
        <strain evidence="7">NBRC 103408</strain>
    </source>
</reference>
<gene>
    <name evidence="7" type="ORF">GCM10007924_11570</name>
</gene>
<comment type="similarity">
    <text evidence="1">Belongs to the CFA/CMAS family.</text>
</comment>
<dbReference type="InterPro" id="IPR003333">
    <property type="entry name" value="CMAS"/>
</dbReference>
<keyword evidence="8" id="KW-1185">Reference proteome</keyword>
<evidence type="ECO:0000256" key="3">
    <source>
        <dbReference type="ARBA" id="ARBA00022679"/>
    </source>
</evidence>
<evidence type="ECO:0000256" key="5">
    <source>
        <dbReference type="ARBA" id="ARBA00023098"/>
    </source>
</evidence>
<feature type="region of interest" description="Disordered" evidence="6">
    <location>
        <begin position="1"/>
        <end position="24"/>
    </location>
</feature>
<keyword evidence="4" id="KW-0949">S-adenosyl-L-methionine</keyword>
<dbReference type="Gene3D" id="3.40.50.150">
    <property type="entry name" value="Vaccinia Virus protein VP39"/>
    <property type="match status" value="1"/>
</dbReference>
<dbReference type="SUPFAM" id="SSF53335">
    <property type="entry name" value="S-adenosyl-L-methionine-dependent methyltransferases"/>
    <property type="match status" value="1"/>
</dbReference>